<dbReference type="InterPro" id="IPR050214">
    <property type="entry name" value="Cys_Synth/Cystath_Beta-Synth"/>
</dbReference>
<evidence type="ECO:0000313" key="3">
    <source>
        <dbReference type="EMBL" id="GMI19230.1"/>
    </source>
</evidence>
<accession>A0ABQ6M4G6</accession>
<evidence type="ECO:0000313" key="4">
    <source>
        <dbReference type="Proteomes" id="UP001165060"/>
    </source>
</evidence>
<dbReference type="Proteomes" id="UP001165060">
    <property type="component" value="Unassembled WGS sequence"/>
</dbReference>
<evidence type="ECO:0000256" key="1">
    <source>
        <dbReference type="SAM" id="MobiDB-lite"/>
    </source>
</evidence>
<gene>
    <name evidence="3" type="ORF">TeGR_g5707</name>
</gene>
<evidence type="ECO:0000259" key="2">
    <source>
        <dbReference type="Pfam" id="PF00291"/>
    </source>
</evidence>
<organism evidence="3 4">
    <name type="scientific">Tetraparma gracilis</name>
    <dbReference type="NCBI Taxonomy" id="2962635"/>
    <lineage>
        <taxon>Eukaryota</taxon>
        <taxon>Sar</taxon>
        <taxon>Stramenopiles</taxon>
        <taxon>Ochrophyta</taxon>
        <taxon>Bolidophyceae</taxon>
        <taxon>Parmales</taxon>
        <taxon>Triparmaceae</taxon>
        <taxon>Tetraparma</taxon>
    </lineage>
</organism>
<feature type="domain" description="Tryptophan synthase beta chain-like PALP" evidence="2">
    <location>
        <begin position="31"/>
        <end position="361"/>
    </location>
</feature>
<dbReference type="InterPro" id="IPR036052">
    <property type="entry name" value="TrpB-like_PALP_sf"/>
</dbReference>
<dbReference type="EMBL" id="BRYB01003700">
    <property type="protein sequence ID" value="GMI19230.1"/>
    <property type="molecule type" value="Genomic_DNA"/>
</dbReference>
<comment type="caution">
    <text evidence="3">The sequence shown here is derived from an EMBL/GenBank/DDBJ whole genome shotgun (WGS) entry which is preliminary data.</text>
</comment>
<dbReference type="Pfam" id="PF00291">
    <property type="entry name" value="PALP"/>
    <property type="match status" value="1"/>
</dbReference>
<feature type="non-terminal residue" evidence="3">
    <location>
        <position position="1"/>
    </location>
</feature>
<reference evidence="3 4" key="1">
    <citation type="journal article" date="2023" name="Commun. Biol.">
        <title>Genome analysis of Parmales, the sister group of diatoms, reveals the evolutionary specialization of diatoms from phago-mixotrophs to photoautotrophs.</title>
        <authorList>
            <person name="Ban H."/>
            <person name="Sato S."/>
            <person name="Yoshikawa S."/>
            <person name="Yamada K."/>
            <person name="Nakamura Y."/>
            <person name="Ichinomiya M."/>
            <person name="Sato N."/>
            <person name="Blanc-Mathieu R."/>
            <person name="Endo H."/>
            <person name="Kuwata A."/>
            <person name="Ogata H."/>
        </authorList>
    </citation>
    <scope>NUCLEOTIDE SEQUENCE [LARGE SCALE GENOMIC DNA]</scope>
</reference>
<name>A0ABQ6M4G6_9STRA</name>
<keyword evidence="4" id="KW-1185">Reference proteome</keyword>
<dbReference type="InterPro" id="IPR001926">
    <property type="entry name" value="TrpB-like_PALP"/>
</dbReference>
<sequence>PPPPPAPPPAGAPPAPPPATPPPGPINTAYSRLIGNTPLSSLPSLSSLLPSGQGRGRGRPLLLLKLESSNPGGTGKDRAALSMLEAFLEGLPPGGFLDSVFEGTSGSTGISLAALCRPLGVPVTVVVPDDQSPAKFRQIEAVGGEVRVTRTAGISSPEHYVNVARRLARERQAVLDARGLGGVALFADQFDNPANRAAHFRATGPEIARQMEGRGLALHAFVMSAGTGGTIAGAGSFLKTLPDPPRVVLADPPGSVFHNRVERGVAYAEQQREQTIRRHRYDTICEGIGLDRVTANFAAASCIDSSVRVSDQSVVRMAHLVLRTEGLQIGSSTACNLVAAAKVAMRGARPGGEFNVVTVMCEQGKNGIQRLWNREFIEGRGLVWPPEEGWGDEEWREWLLSLKDTDEE</sequence>
<feature type="region of interest" description="Disordered" evidence="1">
    <location>
        <begin position="1"/>
        <end position="28"/>
    </location>
</feature>
<dbReference type="Gene3D" id="3.40.50.1100">
    <property type="match status" value="2"/>
</dbReference>
<protein>
    <recommendedName>
        <fullName evidence="2">Tryptophan synthase beta chain-like PALP domain-containing protein</fullName>
    </recommendedName>
</protein>
<dbReference type="PANTHER" id="PTHR10314">
    <property type="entry name" value="CYSTATHIONINE BETA-SYNTHASE"/>
    <property type="match status" value="1"/>
</dbReference>
<feature type="compositionally biased region" description="Pro residues" evidence="1">
    <location>
        <begin position="1"/>
        <end position="25"/>
    </location>
</feature>
<dbReference type="SUPFAM" id="SSF53686">
    <property type="entry name" value="Tryptophan synthase beta subunit-like PLP-dependent enzymes"/>
    <property type="match status" value="1"/>
</dbReference>
<proteinExistence type="predicted"/>